<evidence type="ECO:0000313" key="9">
    <source>
        <dbReference type="EMBL" id="OBR96010.1"/>
    </source>
</evidence>
<feature type="transmembrane region" description="Helical" evidence="6">
    <location>
        <begin position="116"/>
        <end position="134"/>
    </location>
</feature>
<dbReference type="Proteomes" id="UP000093694">
    <property type="component" value="Unassembled WGS sequence"/>
</dbReference>
<evidence type="ECO:0000259" key="7">
    <source>
        <dbReference type="Pfam" id="PF00482"/>
    </source>
</evidence>
<keyword evidence="4 6" id="KW-1133">Transmembrane helix</keyword>
<dbReference type="EMBL" id="LROR01000035">
    <property type="protein sequence ID" value="OBR96010.1"/>
    <property type="molecule type" value="Genomic_DNA"/>
</dbReference>
<organism evidence="8 10">
    <name type="scientific">Clostridium coskatii</name>
    <dbReference type="NCBI Taxonomy" id="1705578"/>
    <lineage>
        <taxon>Bacteria</taxon>
        <taxon>Bacillati</taxon>
        <taxon>Bacillota</taxon>
        <taxon>Clostridia</taxon>
        <taxon>Eubacteriales</taxon>
        <taxon>Clostridiaceae</taxon>
        <taxon>Clostridium</taxon>
    </lineage>
</organism>
<dbReference type="PANTHER" id="PTHR35007">
    <property type="entry name" value="INTEGRAL MEMBRANE PROTEIN-RELATED"/>
    <property type="match status" value="1"/>
</dbReference>
<gene>
    <name evidence="9" type="ORF">CLCOS_10990</name>
    <name evidence="8" type="ORF">WX73_03942</name>
</gene>
<dbReference type="Gene3D" id="1.20.81.30">
    <property type="entry name" value="Type II secretion system (T2SS), domain F"/>
    <property type="match status" value="1"/>
</dbReference>
<accession>A0A166TI76</accession>
<comment type="subcellular location">
    <subcellularLocation>
        <location evidence="1">Cell membrane</location>
        <topology evidence="1">Multi-pass membrane protein</topology>
    </subcellularLocation>
</comment>
<proteinExistence type="predicted"/>
<dbReference type="PATRIC" id="fig|1705578.3.peg.4030"/>
<keyword evidence="5 6" id="KW-0472">Membrane</keyword>
<feature type="transmembrane region" description="Helical" evidence="6">
    <location>
        <begin position="6"/>
        <end position="25"/>
    </location>
</feature>
<dbReference type="EMBL" id="LITQ01000010">
    <property type="protein sequence ID" value="OAA93720.1"/>
    <property type="molecule type" value="Genomic_DNA"/>
</dbReference>
<name>A0A166TI76_9CLOT</name>
<feature type="transmembrane region" description="Helical" evidence="6">
    <location>
        <begin position="286"/>
        <end position="312"/>
    </location>
</feature>
<keyword evidence="2" id="KW-1003">Cell membrane</keyword>
<comment type="caution">
    <text evidence="8">The sequence shown here is derived from an EMBL/GenBank/DDBJ whole genome shotgun (WGS) entry which is preliminary data.</text>
</comment>
<reference evidence="9 11" key="2">
    <citation type="journal article" date="2016" name="Front. Microbiol.">
        <title>Industrial Acetogenic Biocatalysts: A Comparative Metabolic and Genomic Analysis.</title>
        <authorList>
            <person name="Bengelsdorf F."/>
            <person name="Poehlein A."/>
            <person name="Sonja S."/>
            <person name="Erz C."/>
            <person name="Hummel T."/>
            <person name="Hoffmeister S."/>
            <person name="Daniel R."/>
            <person name="Durre P."/>
        </authorList>
    </citation>
    <scope>NUCLEOTIDE SEQUENCE [LARGE SCALE GENOMIC DNA]</scope>
    <source>
        <strain evidence="9 11">PTA-10522</strain>
    </source>
</reference>
<reference evidence="8 10" key="1">
    <citation type="journal article" date="2015" name="Biotechnol. Bioeng.">
        <title>Genome sequence and phenotypic characterization of Caulobacter segnis.</title>
        <authorList>
            <person name="Patel S."/>
            <person name="Fletcher B."/>
            <person name="Scott D.C."/>
            <person name="Ely B."/>
        </authorList>
    </citation>
    <scope>NUCLEOTIDE SEQUENCE [LARGE SCALE GENOMIC DNA]</scope>
    <source>
        <strain evidence="8 10">PS02</strain>
    </source>
</reference>
<evidence type="ECO:0000256" key="1">
    <source>
        <dbReference type="ARBA" id="ARBA00004651"/>
    </source>
</evidence>
<evidence type="ECO:0000313" key="10">
    <source>
        <dbReference type="Proteomes" id="UP000077384"/>
    </source>
</evidence>
<sequence length="320" mass="36766">MIYVIVTAIFLIVWLFISTVLIALFSKDKPIRKLKYFDEDYAISQKYKDNKKDRISILKTLSTLIPKIWLNKKKDKKLEIELMKADLSITVEELLVIKILFSSAFAFLAFAVFKNYFIIILIYILIWNVPQFIIRKRKKDRIKHFDSELNEGITIISNSLKAGYSFLQAIAVVSEETSDPFSKEFKKLLKEMSLGISEEDALKNLLSRVESEDLRLIVNVILIQKDIGGNLSEVLDNISETIMERQKIKNELKTLTAQGRLSGIILMLIPIFLGVTIYLFNKEYILLLFTTSIGLIMVAAAVLSEFLGLLIIRKIINIDM</sequence>
<evidence type="ECO:0000256" key="5">
    <source>
        <dbReference type="ARBA" id="ARBA00023136"/>
    </source>
</evidence>
<evidence type="ECO:0000256" key="2">
    <source>
        <dbReference type="ARBA" id="ARBA00022475"/>
    </source>
</evidence>
<evidence type="ECO:0000256" key="6">
    <source>
        <dbReference type="SAM" id="Phobius"/>
    </source>
</evidence>
<evidence type="ECO:0000256" key="4">
    <source>
        <dbReference type="ARBA" id="ARBA00022989"/>
    </source>
</evidence>
<protein>
    <submittedName>
        <fullName evidence="8">Bacterial type II secretion system protein F domain protein</fullName>
    </submittedName>
</protein>
<dbReference type="PANTHER" id="PTHR35007:SF1">
    <property type="entry name" value="PILUS ASSEMBLY PROTEIN"/>
    <property type="match status" value="1"/>
</dbReference>
<evidence type="ECO:0000313" key="11">
    <source>
        <dbReference type="Proteomes" id="UP000093694"/>
    </source>
</evidence>
<keyword evidence="11" id="KW-1185">Reference proteome</keyword>
<evidence type="ECO:0000256" key="3">
    <source>
        <dbReference type="ARBA" id="ARBA00022692"/>
    </source>
</evidence>
<dbReference type="Pfam" id="PF00482">
    <property type="entry name" value="T2SSF"/>
    <property type="match status" value="1"/>
</dbReference>
<dbReference type="GO" id="GO:0005886">
    <property type="term" value="C:plasma membrane"/>
    <property type="evidence" value="ECO:0007669"/>
    <property type="project" value="UniProtKB-SubCell"/>
</dbReference>
<evidence type="ECO:0000313" key="8">
    <source>
        <dbReference type="EMBL" id="OAA93720.1"/>
    </source>
</evidence>
<feature type="transmembrane region" description="Helical" evidence="6">
    <location>
        <begin position="261"/>
        <end position="280"/>
    </location>
</feature>
<dbReference type="Proteomes" id="UP000077384">
    <property type="component" value="Unassembled WGS sequence"/>
</dbReference>
<dbReference type="RefSeq" id="WP_063600660.1">
    <property type="nucleotide sequence ID" value="NZ_LITQ01000010.1"/>
</dbReference>
<dbReference type="AlphaFoldDB" id="A0A166TI76"/>
<feature type="domain" description="Type II secretion system protein GspF" evidence="7">
    <location>
        <begin position="156"/>
        <end position="277"/>
    </location>
</feature>
<feature type="transmembrane region" description="Helical" evidence="6">
    <location>
        <begin position="87"/>
        <end position="110"/>
    </location>
</feature>
<dbReference type="InterPro" id="IPR042094">
    <property type="entry name" value="T2SS_GspF_sf"/>
</dbReference>
<dbReference type="InterPro" id="IPR018076">
    <property type="entry name" value="T2SS_GspF_dom"/>
</dbReference>
<keyword evidence="3 6" id="KW-0812">Transmembrane</keyword>